<proteinExistence type="predicted"/>
<organism evidence="1 2">
    <name type="scientific">Cyanophage S-TIM4</name>
    <dbReference type="NCBI Taxonomy" id="1048189"/>
    <lineage>
        <taxon>Viruses</taxon>
        <taxon>Duplodnaviria</taxon>
        <taxon>Heunggongvirae</taxon>
        <taxon>Uroviricota</taxon>
        <taxon>Caudoviricetes</taxon>
        <taxon>Pantevenvirales</taxon>
        <taxon>Kyanoviridae</taxon>
        <taxon>Thaumasvirus</taxon>
        <taxon>Thaumasvirus stim4</taxon>
    </lineage>
</organism>
<dbReference type="Proteomes" id="UP000257501">
    <property type="component" value="Segment"/>
</dbReference>
<name>A0A345AWE3_9CAUD</name>
<evidence type="ECO:0000313" key="2">
    <source>
        <dbReference type="Proteomes" id="UP000257501"/>
    </source>
</evidence>
<dbReference type="GeneID" id="54997205"/>
<evidence type="ECO:0000313" key="1">
    <source>
        <dbReference type="EMBL" id="AXF41226.1"/>
    </source>
</evidence>
<sequence>MQIGDIITFKGVKGFITFKCKDYITYCIHQYKKTDEERKHARREYTQVNVLIYRHEWGIIKTTVEVCKDNDKRIDVNVMG</sequence>
<dbReference type="KEGG" id="vg:54997205"/>
<accession>A0A345AWE3</accession>
<protein>
    <submittedName>
        <fullName evidence="1">Uncharacterized protein</fullName>
    </submittedName>
</protein>
<gene>
    <name evidence="1" type="primary">ORF_90</name>
    <name evidence="1" type="ORF">S-TIM4_ORF_90</name>
</gene>
<dbReference type="EMBL" id="MH512890">
    <property type="protein sequence ID" value="AXF41226.1"/>
    <property type="molecule type" value="Genomic_DNA"/>
</dbReference>
<reference evidence="1" key="1">
    <citation type="journal article" date="2011" name="Nature">
        <title>Genomic island variability facilitates Prochlorococcus-virus coexistence.</title>
        <authorList>
            <person name="Avrani S."/>
            <person name="Wurtzel O."/>
            <person name="Sharon I."/>
            <person name="Sorek R."/>
            <person name="Lindell D."/>
        </authorList>
    </citation>
    <scope>NUCLEOTIDE SEQUENCE [LARGE SCALE GENOMIC DNA]</scope>
</reference>
<dbReference type="RefSeq" id="YP_009806347.1">
    <property type="nucleotide sequence ID" value="NC_048015.1"/>
</dbReference>
<keyword evidence="2" id="KW-1185">Reference proteome</keyword>
<reference evidence="1" key="2">
    <citation type="submission" date="2018-06" db="EMBL/GenBank/DDBJ databases">
        <authorList>
            <person name="Zhirakovskaya E."/>
        </authorList>
    </citation>
    <scope>NUCLEOTIDE SEQUENCE</scope>
</reference>